<evidence type="ECO:0000313" key="4">
    <source>
        <dbReference type="Proteomes" id="UP000823561"/>
    </source>
</evidence>
<organism evidence="3 4">
    <name type="scientific">Alosa alosa</name>
    <name type="common">allis shad</name>
    <dbReference type="NCBI Taxonomy" id="278164"/>
    <lineage>
        <taxon>Eukaryota</taxon>
        <taxon>Metazoa</taxon>
        <taxon>Chordata</taxon>
        <taxon>Craniata</taxon>
        <taxon>Vertebrata</taxon>
        <taxon>Euteleostomi</taxon>
        <taxon>Actinopterygii</taxon>
        <taxon>Neopterygii</taxon>
        <taxon>Teleostei</taxon>
        <taxon>Clupei</taxon>
        <taxon>Clupeiformes</taxon>
        <taxon>Clupeoidei</taxon>
        <taxon>Clupeidae</taxon>
        <taxon>Alosa</taxon>
    </lineage>
</organism>
<name>A0AAV6H0T3_9TELE</name>
<keyword evidence="2" id="KW-0472">Membrane</keyword>
<protein>
    <submittedName>
        <fullName evidence="3">Uncharacterized protein</fullName>
    </submittedName>
</protein>
<comment type="caution">
    <text evidence="3">The sequence shown here is derived from an EMBL/GenBank/DDBJ whole genome shotgun (WGS) entry which is preliminary data.</text>
</comment>
<feature type="region of interest" description="Disordered" evidence="1">
    <location>
        <begin position="69"/>
        <end position="94"/>
    </location>
</feature>
<dbReference type="EMBL" id="JADWDJ010000006">
    <property type="protein sequence ID" value="KAG5279217.1"/>
    <property type="molecule type" value="Genomic_DNA"/>
</dbReference>
<evidence type="ECO:0000256" key="2">
    <source>
        <dbReference type="SAM" id="Phobius"/>
    </source>
</evidence>
<feature type="transmembrane region" description="Helical" evidence="2">
    <location>
        <begin position="39"/>
        <end position="62"/>
    </location>
</feature>
<dbReference type="InterPro" id="IPR008983">
    <property type="entry name" value="Tumour_necrosis_fac-like_dom"/>
</dbReference>
<dbReference type="AlphaFoldDB" id="A0AAV6H0T3"/>
<evidence type="ECO:0000256" key="1">
    <source>
        <dbReference type="SAM" id="MobiDB-lite"/>
    </source>
</evidence>
<keyword evidence="4" id="KW-1185">Reference proteome</keyword>
<gene>
    <name evidence="3" type="ORF">AALO_G00075360</name>
</gene>
<keyword evidence="2" id="KW-0812">Transmembrane</keyword>
<accession>A0AAV6H0T3</accession>
<reference evidence="3" key="1">
    <citation type="submission" date="2020-10" db="EMBL/GenBank/DDBJ databases">
        <title>Chromosome-scale genome assembly of the Allis shad, Alosa alosa.</title>
        <authorList>
            <person name="Margot Z."/>
            <person name="Christophe K."/>
            <person name="Cabau C."/>
            <person name="Louis A."/>
            <person name="Berthelot C."/>
            <person name="Parey E."/>
            <person name="Roest Crollius H."/>
            <person name="Montfort J."/>
            <person name="Robinson-Rechavi M."/>
            <person name="Bucao C."/>
            <person name="Bouchez O."/>
            <person name="Gislard M."/>
            <person name="Lluch J."/>
            <person name="Milhes M."/>
            <person name="Lampietro C."/>
            <person name="Lopez Roques C."/>
            <person name="Donnadieu C."/>
            <person name="Braasch I."/>
            <person name="Desvignes T."/>
            <person name="Postlethwait J."/>
            <person name="Bobe J."/>
            <person name="Guiguen Y."/>
        </authorList>
    </citation>
    <scope>NUCLEOTIDE SEQUENCE</scope>
    <source>
        <strain evidence="3">M-15738</strain>
        <tissue evidence="3">Blood</tissue>
    </source>
</reference>
<dbReference type="Gene3D" id="2.60.120.40">
    <property type="match status" value="1"/>
</dbReference>
<sequence length="142" mass="15989">MADDVSPVAVSMLDSQEGRYAFTPEIGQPKTRRDVYLNLLFLMVIVGQTAVMVEACFILHLYTTRAQSAQEDSSLNSEEQIQRTMRSNSMKKPSKPMAYLIGANKPSKDGVIVWEVGDGMDETIMRKMEYDNGKLIIQEEGY</sequence>
<proteinExistence type="predicted"/>
<feature type="compositionally biased region" description="Polar residues" evidence="1">
    <location>
        <begin position="69"/>
        <end position="91"/>
    </location>
</feature>
<evidence type="ECO:0000313" key="3">
    <source>
        <dbReference type="EMBL" id="KAG5279217.1"/>
    </source>
</evidence>
<keyword evidence="2" id="KW-1133">Transmembrane helix</keyword>
<dbReference type="SUPFAM" id="SSF49842">
    <property type="entry name" value="TNF-like"/>
    <property type="match status" value="1"/>
</dbReference>
<dbReference type="Proteomes" id="UP000823561">
    <property type="component" value="Chromosome 6"/>
</dbReference>